<evidence type="ECO:0000313" key="1">
    <source>
        <dbReference type="EMBL" id="MDR5654436.1"/>
    </source>
</evidence>
<dbReference type="Proteomes" id="UP001247754">
    <property type="component" value="Unassembled WGS sequence"/>
</dbReference>
<dbReference type="EMBL" id="JAVKPH010000026">
    <property type="protein sequence ID" value="MDR5654436.1"/>
    <property type="molecule type" value="Genomic_DNA"/>
</dbReference>
<proteinExistence type="predicted"/>
<sequence>MQSELIVHIGNGKTGTSSIQKTLGDNSEALDHQGIRYLGYALERSENPRYEWQAPSEVNLLLAADQLERRHKELFEVLRDEMTLLASKGIPRAVWSNEALFQQNATAVHALKLLEETGVGIRIICYVRRHDHWAKSAYAQWGIKHKTYAGPVKPFAEWVRSRSLHFAPAVDVWEAQFGKNFNLRNFDVIGDVSADFLTQIGAEGIAPQRVYETPSPEVLALWAYYNSQSVDPVLPDKFQRAMRKTGVDIDEPSRLPPIDKMLPTDAELAEVLRRNRRDMEEINAVLERKGQPGFALGTKPQKPVDASPWVVDQMLLQMIFSLQDQVDRLQSRIRKLTGNKD</sequence>
<organism evidence="1 2">
    <name type="scientific">Ruixingdingia sedimenti</name>
    <dbReference type="NCBI Taxonomy" id="3073604"/>
    <lineage>
        <taxon>Bacteria</taxon>
        <taxon>Pseudomonadati</taxon>
        <taxon>Pseudomonadota</taxon>
        <taxon>Alphaproteobacteria</taxon>
        <taxon>Rhodobacterales</taxon>
        <taxon>Paracoccaceae</taxon>
        <taxon>Ruixingdingia</taxon>
    </lineage>
</organism>
<dbReference type="InterPro" id="IPR027417">
    <property type="entry name" value="P-loop_NTPase"/>
</dbReference>
<evidence type="ECO:0008006" key="3">
    <source>
        <dbReference type="Google" id="ProtNLM"/>
    </source>
</evidence>
<accession>A0ABU1FC12</accession>
<dbReference type="RefSeq" id="WP_310458593.1">
    <property type="nucleotide sequence ID" value="NZ_JAVKPH010000026.1"/>
</dbReference>
<comment type="caution">
    <text evidence="1">The sequence shown here is derived from an EMBL/GenBank/DDBJ whole genome shotgun (WGS) entry which is preliminary data.</text>
</comment>
<reference evidence="1 2" key="1">
    <citation type="submission" date="2023-09" db="EMBL/GenBank/DDBJ databases">
        <title>Xinfangfangia sedmenti sp. nov., isolated the sedment.</title>
        <authorList>
            <person name="Xu L."/>
        </authorList>
    </citation>
    <scope>NUCLEOTIDE SEQUENCE [LARGE SCALE GENOMIC DNA]</scope>
    <source>
        <strain evidence="1 2">LG-4</strain>
    </source>
</reference>
<dbReference type="SUPFAM" id="SSF52540">
    <property type="entry name" value="P-loop containing nucleoside triphosphate hydrolases"/>
    <property type="match status" value="1"/>
</dbReference>
<keyword evidence="2" id="KW-1185">Reference proteome</keyword>
<gene>
    <name evidence="1" type="ORF">RGD00_17630</name>
</gene>
<name>A0ABU1FC12_9RHOB</name>
<evidence type="ECO:0000313" key="2">
    <source>
        <dbReference type="Proteomes" id="UP001247754"/>
    </source>
</evidence>
<protein>
    <recommendedName>
        <fullName evidence="3">Sulfotransferase family protein</fullName>
    </recommendedName>
</protein>